<comment type="similarity">
    <text evidence="2 6">Belongs to the peptidase S26 family.</text>
</comment>
<dbReference type="EC" id="3.4.21.89" evidence="6"/>
<dbReference type="InterPro" id="IPR019533">
    <property type="entry name" value="Peptidase_S26"/>
</dbReference>
<feature type="active site" evidence="5">
    <location>
        <position position="61"/>
    </location>
</feature>
<evidence type="ECO:0000256" key="2">
    <source>
        <dbReference type="ARBA" id="ARBA00009370"/>
    </source>
</evidence>
<dbReference type="OrthoDB" id="9802919at2"/>
<evidence type="ECO:0000256" key="1">
    <source>
        <dbReference type="ARBA" id="ARBA00004401"/>
    </source>
</evidence>
<dbReference type="CDD" id="cd06530">
    <property type="entry name" value="S26_SPase_I"/>
    <property type="match status" value="1"/>
</dbReference>
<dbReference type="GO" id="GO:0005886">
    <property type="term" value="C:plasma membrane"/>
    <property type="evidence" value="ECO:0007669"/>
    <property type="project" value="UniProtKB-SubCell"/>
</dbReference>
<dbReference type="PRINTS" id="PR00727">
    <property type="entry name" value="LEADERPTASE"/>
</dbReference>
<keyword evidence="9" id="KW-1185">Reference proteome</keyword>
<evidence type="ECO:0000313" key="8">
    <source>
        <dbReference type="EMBL" id="TDF97244.1"/>
    </source>
</evidence>
<proteinExistence type="inferred from homology"/>
<evidence type="ECO:0000259" key="7">
    <source>
        <dbReference type="Pfam" id="PF10502"/>
    </source>
</evidence>
<evidence type="ECO:0000256" key="3">
    <source>
        <dbReference type="ARBA" id="ARBA00022670"/>
    </source>
</evidence>
<accession>A0A4V6PII0</accession>
<evidence type="ECO:0000256" key="6">
    <source>
        <dbReference type="RuleBase" id="RU362042"/>
    </source>
</evidence>
<protein>
    <recommendedName>
        <fullName evidence="6">Signal peptidase I</fullName>
        <ecNumber evidence="6">3.4.21.89</ecNumber>
    </recommendedName>
</protein>
<dbReference type="AlphaFoldDB" id="A0A4V6PII0"/>
<gene>
    <name evidence="8" type="primary">lepB</name>
    <name evidence="8" type="ORF">E1757_15580</name>
</gene>
<feature type="domain" description="Peptidase S26" evidence="7">
    <location>
        <begin position="31"/>
        <end position="190"/>
    </location>
</feature>
<dbReference type="PANTHER" id="PTHR43390:SF1">
    <property type="entry name" value="CHLOROPLAST PROCESSING PEPTIDASE"/>
    <property type="match status" value="1"/>
</dbReference>
<keyword evidence="3 6" id="KW-0645">Protease</keyword>
<dbReference type="PANTHER" id="PTHR43390">
    <property type="entry name" value="SIGNAL PEPTIDASE I"/>
    <property type="match status" value="1"/>
</dbReference>
<dbReference type="RefSeq" id="WP_133229624.1">
    <property type="nucleotide sequence ID" value="NZ_SMRT01000006.1"/>
</dbReference>
<dbReference type="NCBIfam" id="TIGR02227">
    <property type="entry name" value="sigpep_I_bact"/>
    <property type="match status" value="1"/>
</dbReference>
<reference evidence="8 9" key="1">
    <citation type="submission" date="2019-03" db="EMBL/GenBank/DDBJ databases">
        <title>This is whole genome sequence of Paenibacillus sp MS74 strain.</title>
        <authorList>
            <person name="Trinh H.N."/>
        </authorList>
    </citation>
    <scope>NUCLEOTIDE SEQUENCE [LARGE SCALE GENOMIC DNA]</scope>
    <source>
        <strain evidence="8 9">MS74</strain>
    </source>
</reference>
<comment type="catalytic activity">
    <reaction evidence="6">
        <text>Cleavage of hydrophobic, N-terminal signal or leader sequences from secreted and periplasmic proteins.</text>
        <dbReference type="EC" id="3.4.21.89"/>
    </reaction>
</comment>
<name>A0A4V6PII0_9BACL</name>
<feature type="active site" evidence="5">
    <location>
        <position position="107"/>
    </location>
</feature>
<dbReference type="GO" id="GO:0006465">
    <property type="term" value="P:signal peptide processing"/>
    <property type="evidence" value="ECO:0007669"/>
    <property type="project" value="InterPro"/>
</dbReference>
<dbReference type="InterPro" id="IPR019756">
    <property type="entry name" value="Pept_S26A_signal_pept_1_Ser-AS"/>
</dbReference>
<evidence type="ECO:0000313" key="9">
    <source>
        <dbReference type="Proteomes" id="UP000295636"/>
    </source>
</evidence>
<evidence type="ECO:0000256" key="5">
    <source>
        <dbReference type="PIRSR" id="PIRSR600223-1"/>
    </source>
</evidence>
<dbReference type="GO" id="GO:0004252">
    <property type="term" value="F:serine-type endopeptidase activity"/>
    <property type="evidence" value="ECO:0007669"/>
    <property type="project" value="InterPro"/>
</dbReference>
<comment type="subcellular location">
    <subcellularLocation>
        <location evidence="1">Cell membrane</location>
        <topology evidence="1">Single-pass type II membrane protein</topology>
    </subcellularLocation>
    <subcellularLocation>
        <location evidence="6">Membrane</location>
        <topology evidence="6">Single-pass type II membrane protein</topology>
    </subcellularLocation>
</comment>
<keyword evidence="4 6" id="KW-0378">Hydrolase</keyword>
<dbReference type="PROSITE" id="PS00501">
    <property type="entry name" value="SPASE_I_1"/>
    <property type="match status" value="1"/>
</dbReference>
<dbReference type="Proteomes" id="UP000295636">
    <property type="component" value="Unassembled WGS sequence"/>
</dbReference>
<dbReference type="Pfam" id="PF10502">
    <property type="entry name" value="Peptidase_S26"/>
    <property type="match status" value="1"/>
</dbReference>
<dbReference type="SUPFAM" id="SSF51306">
    <property type="entry name" value="LexA/Signal peptidase"/>
    <property type="match status" value="1"/>
</dbReference>
<evidence type="ECO:0000256" key="4">
    <source>
        <dbReference type="ARBA" id="ARBA00022801"/>
    </source>
</evidence>
<dbReference type="Gene3D" id="2.10.109.10">
    <property type="entry name" value="Umud Fragment, subunit A"/>
    <property type="match status" value="1"/>
</dbReference>
<dbReference type="InterPro" id="IPR036286">
    <property type="entry name" value="LexA/Signal_pep-like_sf"/>
</dbReference>
<dbReference type="EMBL" id="SMRT01000006">
    <property type="protein sequence ID" value="TDF97244.1"/>
    <property type="molecule type" value="Genomic_DNA"/>
</dbReference>
<dbReference type="GO" id="GO:0009003">
    <property type="term" value="F:signal peptidase activity"/>
    <property type="evidence" value="ECO:0007669"/>
    <property type="project" value="UniProtKB-EC"/>
</dbReference>
<comment type="caution">
    <text evidence="8">The sequence shown here is derived from an EMBL/GenBank/DDBJ whole genome shotgun (WGS) entry which is preliminary data.</text>
</comment>
<sequence length="198" mass="22438">MSFFSPKKPDVQLTGEALPEENASGFLAEVWDWMKSIVIALLIVVLVHQYGFHLSTVKGASMQPTLEEGEWLFINKTIRFTGTPKRGDIIVVKEPEGIDSDHPYLVKRVVAVAGDEVTIRQGKLYVNGDEVREVYTDSPIEDGRFDPYTVQQDCLFVMGDNRHRHASYDSRSFGAISIDQVEGRADLIVWPLKKIRWL</sequence>
<dbReference type="InterPro" id="IPR000223">
    <property type="entry name" value="Pept_S26A_signal_pept_1"/>
</dbReference>
<organism evidence="8 9">
    <name type="scientific">Paenibacillus piri</name>
    <dbReference type="NCBI Taxonomy" id="2547395"/>
    <lineage>
        <taxon>Bacteria</taxon>
        <taxon>Bacillati</taxon>
        <taxon>Bacillota</taxon>
        <taxon>Bacilli</taxon>
        <taxon>Bacillales</taxon>
        <taxon>Paenibacillaceae</taxon>
        <taxon>Paenibacillus</taxon>
    </lineage>
</organism>